<dbReference type="EMBL" id="JAGQLI010000079">
    <property type="protein sequence ID" value="MCA9379101.1"/>
    <property type="molecule type" value="Genomic_DNA"/>
</dbReference>
<dbReference type="PANTHER" id="PTHR42879">
    <property type="entry name" value="3-OXOACYL-(ACYL-CARRIER-PROTEIN) REDUCTASE"/>
    <property type="match status" value="1"/>
</dbReference>
<dbReference type="Pfam" id="PF00106">
    <property type="entry name" value="adh_short"/>
    <property type="match status" value="1"/>
</dbReference>
<dbReference type="Gene3D" id="3.40.50.720">
    <property type="entry name" value="NAD(P)-binding Rossmann-like Domain"/>
    <property type="match status" value="1"/>
</dbReference>
<feature type="non-terminal residue" evidence="2">
    <location>
        <position position="123"/>
    </location>
</feature>
<dbReference type="InterPro" id="IPR002347">
    <property type="entry name" value="SDR_fam"/>
</dbReference>
<reference evidence="2" key="1">
    <citation type="submission" date="2020-04" db="EMBL/GenBank/DDBJ databases">
        <authorList>
            <person name="Zhang T."/>
        </authorList>
    </citation>
    <scope>NUCLEOTIDE SEQUENCE</scope>
    <source>
        <strain evidence="2">HKST-UBA12</strain>
    </source>
</reference>
<reference evidence="2" key="2">
    <citation type="journal article" date="2021" name="Microbiome">
        <title>Successional dynamics and alternative stable states in a saline activated sludge microbial community over 9 years.</title>
        <authorList>
            <person name="Wang Y."/>
            <person name="Ye J."/>
            <person name="Ju F."/>
            <person name="Liu L."/>
            <person name="Boyd J.A."/>
            <person name="Deng Y."/>
            <person name="Parks D.H."/>
            <person name="Jiang X."/>
            <person name="Yin X."/>
            <person name="Woodcroft B.J."/>
            <person name="Tyson G.W."/>
            <person name="Hugenholtz P."/>
            <person name="Polz M.F."/>
            <person name="Zhang T."/>
        </authorList>
    </citation>
    <scope>NUCLEOTIDE SEQUENCE</scope>
    <source>
        <strain evidence="2">HKST-UBA12</strain>
    </source>
</reference>
<evidence type="ECO:0000313" key="2">
    <source>
        <dbReference type="EMBL" id="MCA9379101.1"/>
    </source>
</evidence>
<evidence type="ECO:0000256" key="1">
    <source>
        <dbReference type="ARBA" id="ARBA00006484"/>
    </source>
</evidence>
<dbReference type="InterPro" id="IPR036291">
    <property type="entry name" value="NAD(P)-bd_dom_sf"/>
</dbReference>
<dbReference type="Proteomes" id="UP000760819">
    <property type="component" value="Unassembled WGS sequence"/>
</dbReference>
<name>A0A955I7E1_9BACT</name>
<dbReference type="SUPFAM" id="SSF51735">
    <property type="entry name" value="NAD(P)-binding Rossmann-fold domains"/>
    <property type="match status" value="1"/>
</dbReference>
<sequence>MNIQDKVILITGSSSGIGKTAAIRLAAKGAKVVVNYRENKKGGEDTCKNIKDGRGECMLAQADITDEQQVKSMIAEIIQKWGRIDVLINNGAIPHDQVPYFESPLSEMQKLVNTDLVAPMFVS</sequence>
<protein>
    <submittedName>
        <fullName evidence="2">SDR family oxidoreductase</fullName>
    </submittedName>
</protein>
<gene>
    <name evidence="2" type="ORF">KC640_01610</name>
</gene>
<dbReference type="PANTHER" id="PTHR42879:SF2">
    <property type="entry name" value="3-OXOACYL-[ACYL-CARRIER-PROTEIN] REDUCTASE FABG"/>
    <property type="match status" value="1"/>
</dbReference>
<organism evidence="2 3">
    <name type="scientific">Candidatus Dojkabacteria bacterium</name>
    <dbReference type="NCBI Taxonomy" id="2099670"/>
    <lineage>
        <taxon>Bacteria</taxon>
        <taxon>Candidatus Dojkabacteria</taxon>
    </lineage>
</organism>
<comment type="caution">
    <text evidence="2">The sequence shown here is derived from an EMBL/GenBank/DDBJ whole genome shotgun (WGS) entry which is preliminary data.</text>
</comment>
<dbReference type="PRINTS" id="PR00081">
    <property type="entry name" value="GDHRDH"/>
</dbReference>
<evidence type="ECO:0000313" key="3">
    <source>
        <dbReference type="Proteomes" id="UP000760819"/>
    </source>
</evidence>
<dbReference type="AlphaFoldDB" id="A0A955I7E1"/>
<dbReference type="InterPro" id="IPR050259">
    <property type="entry name" value="SDR"/>
</dbReference>
<comment type="similarity">
    <text evidence="1">Belongs to the short-chain dehydrogenases/reductases (SDR) family.</text>
</comment>
<accession>A0A955I7E1</accession>
<dbReference type="CDD" id="cd05233">
    <property type="entry name" value="SDR_c"/>
    <property type="match status" value="1"/>
</dbReference>
<proteinExistence type="inferred from homology"/>